<dbReference type="Proteomes" id="UP001234343">
    <property type="component" value="Unassembled WGS sequence"/>
</dbReference>
<evidence type="ECO:0000313" key="2">
    <source>
        <dbReference type="Proteomes" id="UP001234343"/>
    </source>
</evidence>
<accession>A0ABT7SZU6</accession>
<keyword evidence="2" id="KW-1185">Reference proteome</keyword>
<dbReference type="PANTHER" id="PTHR10188">
    <property type="entry name" value="L-ASPARAGINASE"/>
    <property type="match status" value="1"/>
</dbReference>
<sequence length="337" mass="35598">MTYRLIILWVFFSVQVAANEVHKGPIAIAIHGGAGTITQAALTPEQDAAYRAALEAALIAGYEELKTGQPGQVAVVKAIQLMEQSPLFNAGIGSVYTYDGVHELDASIMHGLTREAGAVAGVTNIKSPIAAALAVMESSPHVLLTGKGAEVFAQQQGLTVVDNSYFNTDRRRRALQRAKQHLDQQTSMQQLFSINAEYKFGTVGVVVLDSEGNLVAGTSTGGMTAKRYGRVGDSPIIGAGTFADNSSCAVSATGHGEYFIRYNVAADICARMQYQKLSLAEASDVVINQVLKDAGGDGGVVAVDFAGNVAMPFNTEGMYRASIDSAGVKVIAIYREE</sequence>
<dbReference type="CDD" id="cd04701">
    <property type="entry name" value="Asparaginase_2"/>
    <property type="match status" value="1"/>
</dbReference>
<name>A0ABT7SZU6_9ALTE</name>
<dbReference type="InterPro" id="IPR000246">
    <property type="entry name" value="Peptidase_T2"/>
</dbReference>
<reference evidence="1 2" key="1">
    <citation type="submission" date="2023-06" db="EMBL/GenBank/DDBJ databases">
        <title>Alteromonas sp. ASW11-36 isolated from intertidal sand.</title>
        <authorList>
            <person name="Li Y."/>
        </authorList>
    </citation>
    <scope>NUCLEOTIDE SEQUENCE [LARGE SCALE GENOMIC DNA]</scope>
    <source>
        <strain evidence="1 2">ASW11-36</strain>
    </source>
</reference>
<proteinExistence type="predicted"/>
<comment type="caution">
    <text evidence="1">The sequence shown here is derived from an EMBL/GenBank/DDBJ whole genome shotgun (WGS) entry which is preliminary data.</text>
</comment>
<dbReference type="RefSeq" id="WP_289365379.1">
    <property type="nucleotide sequence ID" value="NZ_JAUCBP010000007.1"/>
</dbReference>
<dbReference type="EMBL" id="JAUCBP010000007">
    <property type="protein sequence ID" value="MDM7861059.1"/>
    <property type="molecule type" value="Genomic_DNA"/>
</dbReference>
<organism evidence="1 2">
    <name type="scientific">Alteromonas arenosi</name>
    <dbReference type="NCBI Taxonomy" id="3055817"/>
    <lineage>
        <taxon>Bacteria</taxon>
        <taxon>Pseudomonadati</taxon>
        <taxon>Pseudomonadota</taxon>
        <taxon>Gammaproteobacteria</taxon>
        <taxon>Alteromonadales</taxon>
        <taxon>Alteromonadaceae</taxon>
        <taxon>Alteromonas/Salinimonas group</taxon>
        <taxon>Alteromonas</taxon>
    </lineage>
</organism>
<protein>
    <submittedName>
        <fullName evidence="1">Isoaspartyl peptidase/L-asparaginase</fullName>
    </submittedName>
</protein>
<dbReference type="Pfam" id="PF01112">
    <property type="entry name" value="Asparaginase_2"/>
    <property type="match status" value="1"/>
</dbReference>
<dbReference type="Gene3D" id="3.60.20.30">
    <property type="entry name" value="(Glycosyl)asparaginase"/>
    <property type="match status" value="1"/>
</dbReference>
<dbReference type="InterPro" id="IPR029055">
    <property type="entry name" value="Ntn_hydrolases_N"/>
</dbReference>
<evidence type="ECO:0000313" key="1">
    <source>
        <dbReference type="EMBL" id="MDM7861059.1"/>
    </source>
</evidence>
<dbReference type="SUPFAM" id="SSF56235">
    <property type="entry name" value="N-terminal nucleophile aminohydrolases (Ntn hydrolases)"/>
    <property type="match status" value="1"/>
</dbReference>
<gene>
    <name evidence="1" type="ORF">QTP81_10670</name>
</gene>
<dbReference type="PANTHER" id="PTHR10188:SF6">
    <property type="entry name" value="N(4)-(BETA-N-ACETYLGLUCOSAMINYL)-L-ASPARAGINASE"/>
    <property type="match status" value="1"/>
</dbReference>